<feature type="region of interest" description="Disordered" evidence="4">
    <location>
        <begin position="15"/>
        <end position="55"/>
    </location>
</feature>
<dbReference type="PANTHER" id="PTHR46548">
    <property type="entry name" value="BAH AND TFIIS DOMAIN-CONTAINING PROTEIN-RELATED"/>
    <property type="match status" value="1"/>
</dbReference>
<keyword evidence="7" id="KW-1185">Reference proteome</keyword>
<evidence type="ECO:0000259" key="5">
    <source>
        <dbReference type="PROSITE" id="PS51319"/>
    </source>
</evidence>
<keyword evidence="2 3" id="KW-0539">Nucleus</keyword>
<dbReference type="AlphaFoldDB" id="A0AAE1T9U3"/>
<dbReference type="PANTHER" id="PTHR46548:SF1">
    <property type="entry name" value="BAH AND TFIIS DOMAIN-CONTAINING PROTEIN-RELATED"/>
    <property type="match status" value="1"/>
</dbReference>
<reference evidence="6" key="2">
    <citation type="journal article" date="2024" name="Plant">
        <title>Genomic evolution and insights into agronomic trait innovations of Sesamum species.</title>
        <authorList>
            <person name="Miao H."/>
            <person name="Wang L."/>
            <person name="Qu L."/>
            <person name="Liu H."/>
            <person name="Sun Y."/>
            <person name="Le M."/>
            <person name="Wang Q."/>
            <person name="Wei S."/>
            <person name="Zheng Y."/>
            <person name="Lin W."/>
            <person name="Duan Y."/>
            <person name="Cao H."/>
            <person name="Xiong S."/>
            <person name="Wang X."/>
            <person name="Wei L."/>
            <person name="Li C."/>
            <person name="Ma Q."/>
            <person name="Ju M."/>
            <person name="Zhao R."/>
            <person name="Li G."/>
            <person name="Mu C."/>
            <person name="Tian Q."/>
            <person name="Mei H."/>
            <person name="Zhang T."/>
            <person name="Gao T."/>
            <person name="Zhang H."/>
        </authorList>
    </citation>
    <scope>NUCLEOTIDE SEQUENCE</scope>
    <source>
        <strain evidence="6">K16</strain>
    </source>
</reference>
<reference evidence="6" key="1">
    <citation type="submission" date="2020-06" db="EMBL/GenBank/DDBJ databases">
        <authorList>
            <person name="Li T."/>
            <person name="Hu X."/>
            <person name="Zhang T."/>
            <person name="Song X."/>
            <person name="Zhang H."/>
            <person name="Dai N."/>
            <person name="Sheng W."/>
            <person name="Hou X."/>
            <person name="Wei L."/>
        </authorList>
    </citation>
    <scope>NUCLEOTIDE SEQUENCE</scope>
    <source>
        <strain evidence="6">K16</strain>
        <tissue evidence="6">Leaf</tissue>
    </source>
</reference>
<accession>A0AAE1T9U3</accession>
<dbReference type="EMBL" id="JACGWL010000507">
    <property type="protein sequence ID" value="KAK4383822.1"/>
    <property type="molecule type" value="Genomic_DNA"/>
</dbReference>
<name>A0AAE1T9U3_9LAMI</name>
<dbReference type="SMART" id="SM00509">
    <property type="entry name" value="TFS2N"/>
    <property type="match status" value="1"/>
</dbReference>
<dbReference type="Pfam" id="PF08711">
    <property type="entry name" value="Med26"/>
    <property type="match status" value="1"/>
</dbReference>
<dbReference type="CDD" id="cd00183">
    <property type="entry name" value="TFIIS_I"/>
    <property type="match status" value="1"/>
</dbReference>
<dbReference type="Proteomes" id="UP001289374">
    <property type="component" value="Unassembled WGS sequence"/>
</dbReference>
<dbReference type="GO" id="GO:0005634">
    <property type="term" value="C:nucleus"/>
    <property type="evidence" value="ECO:0007669"/>
    <property type="project" value="UniProtKB-SubCell"/>
</dbReference>
<evidence type="ECO:0000256" key="2">
    <source>
        <dbReference type="ARBA" id="ARBA00023242"/>
    </source>
</evidence>
<dbReference type="InterPro" id="IPR035441">
    <property type="entry name" value="TFIIS/LEDGF_dom_sf"/>
</dbReference>
<gene>
    <name evidence="6" type="ORF">Sango_3116000</name>
</gene>
<evidence type="ECO:0000256" key="1">
    <source>
        <dbReference type="ARBA" id="ARBA00004123"/>
    </source>
</evidence>
<dbReference type="PROSITE" id="PS51319">
    <property type="entry name" value="TFIIS_N"/>
    <property type="match status" value="1"/>
</dbReference>
<dbReference type="SUPFAM" id="SSF47676">
    <property type="entry name" value="Conserved domain common to transcription factors TFIIS, elongin A, CRSP70"/>
    <property type="match status" value="1"/>
</dbReference>
<comment type="caution">
    <text evidence="6">The sequence shown here is derived from an EMBL/GenBank/DDBJ whole genome shotgun (WGS) entry which is preliminary data.</text>
</comment>
<feature type="compositionally biased region" description="Basic and acidic residues" evidence="4">
    <location>
        <begin position="18"/>
        <end position="47"/>
    </location>
</feature>
<organism evidence="6 7">
    <name type="scientific">Sesamum angolense</name>
    <dbReference type="NCBI Taxonomy" id="2727404"/>
    <lineage>
        <taxon>Eukaryota</taxon>
        <taxon>Viridiplantae</taxon>
        <taxon>Streptophyta</taxon>
        <taxon>Embryophyta</taxon>
        <taxon>Tracheophyta</taxon>
        <taxon>Spermatophyta</taxon>
        <taxon>Magnoliopsida</taxon>
        <taxon>eudicotyledons</taxon>
        <taxon>Gunneridae</taxon>
        <taxon>Pentapetalae</taxon>
        <taxon>asterids</taxon>
        <taxon>lamiids</taxon>
        <taxon>Lamiales</taxon>
        <taxon>Pedaliaceae</taxon>
        <taxon>Sesamum</taxon>
    </lineage>
</organism>
<sequence>MARVGELQEEVDQLLYKTRSEMHGKKEERGDHTAEPVKRDRSSRTEDGDSAQYKAESSLKSDIARITEKGGVVDLEGVEKLVQLMQSDRAERKMDLTSRLMLAGVISATEKVECLQRFVQLRGLPVLDEWLQDIHKGKVGSGNSSKDCDKSVEEFLLVLLRALEKLPVNLHALQMCNIGRSVNHLRSNKNVEIQRKARSLVDTWKKGVLKQK</sequence>
<dbReference type="InterPro" id="IPR017923">
    <property type="entry name" value="TFIIS_N"/>
</dbReference>
<proteinExistence type="predicted"/>
<evidence type="ECO:0000256" key="3">
    <source>
        <dbReference type="PROSITE-ProRule" id="PRU00649"/>
    </source>
</evidence>
<dbReference type="Gene3D" id="1.20.930.10">
    <property type="entry name" value="Conserved domain common to transcription factors TFIIS, elongin A, CRSP70"/>
    <property type="match status" value="1"/>
</dbReference>
<comment type="subcellular location">
    <subcellularLocation>
        <location evidence="1 3">Nucleus</location>
    </subcellularLocation>
</comment>
<dbReference type="InterPro" id="IPR003617">
    <property type="entry name" value="TFIIS/CRSP70_N_sub"/>
</dbReference>
<evidence type="ECO:0000256" key="4">
    <source>
        <dbReference type="SAM" id="MobiDB-lite"/>
    </source>
</evidence>
<feature type="domain" description="TFIIS N-terminal" evidence="5">
    <location>
        <begin position="125"/>
        <end position="211"/>
    </location>
</feature>
<evidence type="ECO:0000313" key="6">
    <source>
        <dbReference type="EMBL" id="KAK4383822.1"/>
    </source>
</evidence>
<protein>
    <recommendedName>
        <fullName evidence="5">TFIIS N-terminal domain-containing protein</fullName>
    </recommendedName>
</protein>
<evidence type="ECO:0000313" key="7">
    <source>
        <dbReference type="Proteomes" id="UP001289374"/>
    </source>
</evidence>